<evidence type="ECO:0000313" key="2">
    <source>
        <dbReference type="EMBL" id="KIW00969.1"/>
    </source>
</evidence>
<evidence type="ECO:0000256" key="1">
    <source>
        <dbReference type="SAM" id="MobiDB-lite"/>
    </source>
</evidence>
<keyword evidence="3" id="KW-1185">Reference proteome</keyword>
<dbReference type="OrthoDB" id="5345504at2759"/>
<dbReference type="InParanoid" id="A0A0D2APB9"/>
<dbReference type="HOGENOM" id="CLU_934058_0_0_1"/>
<dbReference type="InterPro" id="IPR046591">
    <property type="entry name" value="DUF6649"/>
</dbReference>
<dbReference type="AlphaFoldDB" id="A0A0D2APB9"/>
<dbReference type="Pfam" id="PF20354">
    <property type="entry name" value="DUF6649"/>
    <property type="match status" value="1"/>
</dbReference>
<feature type="region of interest" description="Disordered" evidence="1">
    <location>
        <begin position="1"/>
        <end position="26"/>
    </location>
</feature>
<reference evidence="2 3" key="1">
    <citation type="submission" date="2015-01" db="EMBL/GenBank/DDBJ databases">
        <title>The Genome Sequence of Ochroconis gallopava CBS43764.</title>
        <authorList>
            <consortium name="The Broad Institute Genomics Platform"/>
            <person name="Cuomo C."/>
            <person name="de Hoog S."/>
            <person name="Gorbushina A."/>
            <person name="Stielow B."/>
            <person name="Teixiera M."/>
            <person name="Abouelleil A."/>
            <person name="Chapman S.B."/>
            <person name="Priest M."/>
            <person name="Young S.K."/>
            <person name="Wortman J."/>
            <person name="Nusbaum C."/>
            <person name="Birren B."/>
        </authorList>
    </citation>
    <scope>NUCLEOTIDE SEQUENCE [LARGE SCALE GENOMIC DNA]</scope>
    <source>
        <strain evidence="2 3">CBS 43764</strain>
    </source>
</reference>
<dbReference type="VEuPathDB" id="FungiDB:PV09_07491"/>
<organism evidence="2 3">
    <name type="scientific">Verruconis gallopava</name>
    <dbReference type="NCBI Taxonomy" id="253628"/>
    <lineage>
        <taxon>Eukaryota</taxon>
        <taxon>Fungi</taxon>
        <taxon>Dikarya</taxon>
        <taxon>Ascomycota</taxon>
        <taxon>Pezizomycotina</taxon>
        <taxon>Dothideomycetes</taxon>
        <taxon>Pleosporomycetidae</taxon>
        <taxon>Venturiales</taxon>
        <taxon>Sympoventuriaceae</taxon>
        <taxon>Verruconis</taxon>
    </lineage>
</organism>
<accession>A0A0D2APB9</accession>
<dbReference type="RefSeq" id="XP_016210838.1">
    <property type="nucleotide sequence ID" value="XM_016361263.1"/>
</dbReference>
<proteinExistence type="predicted"/>
<dbReference type="STRING" id="253628.A0A0D2APB9"/>
<feature type="region of interest" description="Disordered" evidence="1">
    <location>
        <begin position="174"/>
        <end position="210"/>
    </location>
</feature>
<protein>
    <submittedName>
        <fullName evidence="2">Uncharacterized protein</fullName>
    </submittedName>
</protein>
<sequence length="243" mass="26697">MSLTETCMMASEPATISRKRKPSDDLTDQQRLAKRFDLLNIDNASGKLYIPVSPSLKPTTSVPNGTLDNDQMALDDTKHKVYIYDLDAELASDTESDTESKPIFIPDIEKHLNKLPKVVLVGDEAHEAAKNMQMVLYTVPTSLTIPEENDSVRKAILESRQRMRDRQALRVPDMPVPTEAMPPLKPSSGPDGEHVRSHAFGSTGNSSEGAIQVPATPLESFAQKAAVNGYANTGYDPDIMEMD</sequence>
<feature type="compositionally biased region" description="Polar residues" evidence="1">
    <location>
        <begin position="200"/>
        <end position="209"/>
    </location>
</feature>
<evidence type="ECO:0000313" key="3">
    <source>
        <dbReference type="Proteomes" id="UP000053259"/>
    </source>
</evidence>
<name>A0A0D2APB9_9PEZI</name>
<gene>
    <name evidence="2" type="ORF">PV09_07491</name>
</gene>
<dbReference type="Proteomes" id="UP000053259">
    <property type="component" value="Unassembled WGS sequence"/>
</dbReference>
<dbReference type="EMBL" id="KN847558">
    <property type="protein sequence ID" value="KIW00969.1"/>
    <property type="molecule type" value="Genomic_DNA"/>
</dbReference>
<dbReference type="GeneID" id="27315464"/>